<dbReference type="Pfam" id="PF00351">
    <property type="entry name" value="Biopterin_H"/>
    <property type="match status" value="1"/>
</dbReference>
<keyword evidence="6" id="KW-0503">Monooxygenase</keyword>
<keyword evidence="5" id="KW-0408">Iron</keyword>
<evidence type="ECO:0000256" key="4">
    <source>
        <dbReference type="ARBA" id="ARBA00023002"/>
    </source>
</evidence>
<dbReference type="PROSITE" id="PS51410">
    <property type="entry name" value="BH4_AAA_HYDROXYL_2"/>
    <property type="match status" value="1"/>
</dbReference>
<comment type="caution">
    <text evidence="8">The sequence shown here is derived from an EMBL/GenBank/DDBJ whole genome shotgun (WGS) entry which is preliminary data.</text>
</comment>
<keyword evidence="9" id="KW-1185">Reference proteome</keyword>
<dbReference type="Proteomes" id="UP001595791">
    <property type="component" value="Unassembled WGS sequence"/>
</dbReference>
<evidence type="ECO:0000256" key="3">
    <source>
        <dbReference type="ARBA" id="ARBA00022723"/>
    </source>
</evidence>
<feature type="domain" description="Biopterin-dependent aromatic amino acid hydroxylase family profile" evidence="7">
    <location>
        <begin position="1"/>
        <end position="263"/>
    </location>
</feature>
<accession>A0ABV8MLV3</accession>
<dbReference type="EMBL" id="JBHSBU010000001">
    <property type="protein sequence ID" value="MFC4159144.1"/>
    <property type="molecule type" value="Genomic_DNA"/>
</dbReference>
<dbReference type="Gene3D" id="1.10.800.10">
    <property type="entry name" value="Aromatic amino acid hydroxylase"/>
    <property type="match status" value="1"/>
</dbReference>
<reference evidence="9" key="1">
    <citation type="journal article" date="2019" name="Int. J. Syst. Evol. Microbiol.">
        <title>The Global Catalogue of Microorganisms (GCM) 10K type strain sequencing project: providing services to taxonomists for standard genome sequencing and annotation.</title>
        <authorList>
            <consortium name="The Broad Institute Genomics Platform"/>
            <consortium name="The Broad Institute Genome Sequencing Center for Infectious Disease"/>
            <person name="Wu L."/>
            <person name="Ma J."/>
        </authorList>
    </citation>
    <scope>NUCLEOTIDE SEQUENCE [LARGE SCALE GENOMIC DNA]</scope>
    <source>
        <strain evidence="9">LMG 29894</strain>
    </source>
</reference>
<dbReference type="PANTHER" id="PTHR11473:SF24">
    <property type="entry name" value="PHENYLALANINE-4-HYDROXYLASE"/>
    <property type="match status" value="1"/>
</dbReference>
<dbReference type="RefSeq" id="WP_378162584.1">
    <property type="nucleotide sequence ID" value="NZ_JBHSBU010000001.1"/>
</dbReference>
<organism evidence="8 9">
    <name type="scientific">Chitinimonas lacunae</name>
    <dbReference type="NCBI Taxonomy" id="1963018"/>
    <lineage>
        <taxon>Bacteria</taxon>
        <taxon>Pseudomonadati</taxon>
        <taxon>Pseudomonadota</taxon>
        <taxon>Betaproteobacteria</taxon>
        <taxon>Neisseriales</taxon>
        <taxon>Chitinibacteraceae</taxon>
        <taxon>Chitinimonas</taxon>
    </lineage>
</organism>
<keyword evidence="3" id="KW-0479">Metal-binding</keyword>
<dbReference type="InterPro" id="IPR019774">
    <property type="entry name" value="Aromatic-AA_hydroxylase_C"/>
</dbReference>
<proteinExistence type="inferred from homology"/>
<dbReference type="GO" id="GO:0004505">
    <property type="term" value="F:phenylalanine 4-monooxygenase activity"/>
    <property type="evidence" value="ECO:0007669"/>
    <property type="project" value="UniProtKB-EC"/>
</dbReference>
<evidence type="ECO:0000259" key="7">
    <source>
        <dbReference type="PROSITE" id="PS51410"/>
    </source>
</evidence>
<keyword evidence="4 8" id="KW-0560">Oxidoreductase</keyword>
<evidence type="ECO:0000256" key="2">
    <source>
        <dbReference type="ARBA" id="ARBA00009712"/>
    </source>
</evidence>
<comment type="similarity">
    <text evidence="2">Belongs to the biopterin-dependent aromatic amino acid hydroxylase family.</text>
</comment>
<evidence type="ECO:0000256" key="1">
    <source>
        <dbReference type="ARBA" id="ARBA00001954"/>
    </source>
</evidence>
<dbReference type="PRINTS" id="PR00372">
    <property type="entry name" value="FYWHYDRXLASE"/>
</dbReference>
<dbReference type="InterPro" id="IPR036329">
    <property type="entry name" value="Aro-AA_hydroxylase_C_sf"/>
</dbReference>
<dbReference type="CDD" id="cd00361">
    <property type="entry name" value="arom_aa_hydroxylase"/>
    <property type="match status" value="1"/>
</dbReference>
<evidence type="ECO:0000313" key="9">
    <source>
        <dbReference type="Proteomes" id="UP001595791"/>
    </source>
</evidence>
<dbReference type="EC" id="1.14.16.1" evidence="8"/>
<dbReference type="NCBIfam" id="NF008877">
    <property type="entry name" value="PRK11913.1-2"/>
    <property type="match status" value="1"/>
</dbReference>
<protein>
    <submittedName>
        <fullName evidence="8">Phenylalanine 4-monooxygenase</fullName>
        <ecNumber evidence="8">1.14.16.1</ecNumber>
    </submittedName>
</protein>
<dbReference type="PANTHER" id="PTHR11473">
    <property type="entry name" value="AROMATIC AMINO ACID HYDROXYLASE"/>
    <property type="match status" value="1"/>
</dbReference>
<dbReference type="InterPro" id="IPR001273">
    <property type="entry name" value="ArAA_hydroxylase"/>
</dbReference>
<evidence type="ECO:0000313" key="8">
    <source>
        <dbReference type="EMBL" id="MFC4159144.1"/>
    </source>
</evidence>
<name>A0ABV8MLV3_9NEIS</name>
<dbReference type="InterPro" id="IPR036951">
    <property type="entry name" value="ArAA_hydroxylase_sf"/>
</dbReference>
<sequence length="263" mass="30224">MDNAITDLPRGMQECLPDYRDIHEVAVPPYTDVEHHTWATLYANQQKVLPGRACDEFLAGLEAVDFPADRIPRLADISDHIERHSGWRLTRVDGLVPNYEFFKLLSERLFPSTDFIRRPDEIEYTPSPDMFHDLLGHAPLLVNPRFCAFFEAFGRAGVAAFERMPEGHPARDWLPRIYWFTVEFGLIRNPGGLRIYGAGIVSSPGEVLHSLSDATTKHAFDLDVIMNRSYDIWHMQDDLFVIDSFDQLEDSFYTWARSHGLLN</sequence>
<comment type="cofactor">
    <cofactor evidence="1">
        <name>Fe(2+)</name>
        <dbReference type="ChEBI" id="CHEBI:29033"/>
    </cofactor>
</comment>
<dbReference type="SUPFAM" id="SSF56534">
    <property type="entry name" value="Aromatic aminoacid monoxygenases, catalytic and oligomerization domains"/>
    <property type="match status" value="1"/>
</dbReference>
<gene>
    <name evidence="8" type="ORF">ACFOW7_07210</name>
</gene>
<evidence type="ECO:0000256" key="5">
    <source>
        <dbReference type="ARBA" id="ARBA00023004"/>
    </source>
</evidence>
<evidence type="ECO:0000256" key="6">
    <source>
        <dbReference type="ARBA" id="ARBA00023033"/>
    </source>
</evidence>